<organism evidence="1">
    <name type="scientific">Rhizophora mucronata</name>
    <name type="common">Asiatic mangrove</name>
    <dbReference type="NCBI Taxonomy" id="61149"/>
    <lineage>
        <taxon>Eukaryota</taxon>
        <taxon>Viridiplantae</taxon>
        <taxon>Streptophyta</taxon>
        <taxon>Embryophyta</taxon>
        <taxon>Tracheophyta</taxon>
        <taxon>Spermatophyta</taxon>
        <taxon>Magnoliopsida</taxon>
        <taxon>eudicotyledons</taxon>
        <taxon>Gunneridae</taxon>
        <taxon>Pentapetalae</taxon>
        <taxon>rosids</taxon>
        <taxon>fabids</taxon>
        <taxon>Malpighiales</taxon>
        <taxon>Rhizophoraceae</taxon>
        <taxon>Rhizophora</taxon>
    </lineage>
</organism>
<sequence>MSRVGSWTLLWTMRRGIRPRRGWRAINLNLMDLVICMDKMLQRSRR</sequence>
<dbReference type="AlphaFoldDB" id="A0A2P2IQW3"/>
<reference evidence="1" key="1">
    <citation type="submission" date="2018-02" db="EMBL/GenBank/DDBJ databases">
        <title>Rhizophora mucronata_Transcriptome.</title>
        <authorList>
            <person name="Meera S.P."/>
            <person name="Sreeshan A."/>
            <person name="Augustine A."/>
        </authorList>
    </citation>
    <scope>NUCLEOTIDE SEQUENCE</scope>
    <source>
        <tissue evidence="1">Leaf</tissue>
    </source>
</reference>
<evidence type="ECO:0000313" key="1">
    <source>
        <dbReference type="EMBL" id="MBW83576.1"/>
    </source>
</evidence>
<name>A0A2P2IQW3_RHIMU</name>
<proteinExistence type="predicted"/>
<protein>
    <submittedName>
        <fullName evidence="1">Uncharacterized protein</fullName>
    </submittedName>
</protein>
<accession>A0A2P2IQW3</accession>
<dbReference type="EMBL" id="GGEC01003093">
    <property type="protein sequence ID" value="MBW83576.1"/>
    <property type="molecule type" value="Transcribed_RNA"/>
</dbReference>